<organism evidence="8 9">
    <name type="scientific">Mycobacterium avium (strain 104)</name>
    <dbReference type="NCBI Taxonomy" id="243243"/>
    <lineage>
        <taxon>Bacteria</taxon>
        <taxon>Bacillati</taxon>
        <taxon>Actinomycetota</taxon>
        <taxon>Actinomycetes</taxon>
        <taxon>Mycobacteriales</taxon>
        <taxon>Mycobacteriaceae</taxon>
        <taxon>Mycobacterium</taxon>
        <taxon>Mycobacterium avium complex (MAC)</taxon>
    </lineage>
</organism>
<feature type="chain" id="PRO_5039624838" description="Chorismate mutase" evidence="6">
    <location>
        <begin position="18"/>
        <end position="187"/>
    </location>
</feature>
<dbReference type="InterPro" id="IPR036263">
    <property type="entry name" value="Chorismate_II_sf"/>
</dbReference>
<dbReference type="Pfam" id="PF01817">
    <property type="entry name" value="CM_2"/>
    <property type="match status" value="1"/>
</dbReference>
<dbReference type="Proteomes" id="UP000001574">
    <property type="component" value="Chromosome"/>
</dbReference>
<dbReference type="PIRSF" id="PIRSF026640">
    <property type="entry name" value="Peripl_chor_mut"/>
    <property type="match status" value="1"/>
</dbReference>
<comment type="catalytic activity">
    <reaction evidence="5">
        <text>chorismate = prephenate</text>
        <dbReference type="Rhea" id="RHEA:13897"/>
        <dbReference type="ChEBI" id="CHEBI:29748"/>
        <dbReference type="ChEBI" id="CHEBI:29934"/>
        <dbReference type="EC" id="5.4.99.5"/>
    </reaction>
</comment>
<dbReference type="NCBIfam" id="NF006741">
    <property type="entry name" value="PRK09269.1"/>
    <property type="match status" value="1"/>
</dbReference>
<dbReference type="GO" id="GO:0009697">
    <property type="term" value="P:salicylic acid biosynthetic process"/>
    <property type="evidence" value="ECO:0007669"/>
    <property type="project" value="TreeGrafter"/>
</dbReference>
<dbReference type="EC" id="5.4.99.5" evidence="2 5"/>
<dbReference type="Gene3D" id="1.20.59.10">
    <property type="entry name" value="Chorismate mutase"/>
    <property type="match status" value="1"/>
</dbReference>
<sequence>MVVVGCLVTGALAGAFAVPAAKARADTADPLTELVDTAVQRLQLAEPVAAYKWNSHGAVEDPARVAQQLALLGDQAAAENIDRDYVTRVFGDQIRATEAIEYSRFASWKLNPGEAPADAPDLTASRAAIDDLSRTMLTALAADWPLLHSPACAALLADARRAVVGDRRLDTLYQRALTSATQSYCQQ</sequence>
<evidence type="ECO:0000256" key="5">
    <source>
        <dbReference type="PIRNR" id="PIRNR026640"/>
    </source>
</evidence>
<evidence type="ECO:0000256" key="6">
    <source>
        <dbReference type="SAM" id="SignalP"/>
    </source>
</evidence>
<dbReference type="PANTHER" id="PTHR38041">
    <property type="entry name" value="CHORISMATE MUTASE"/>
    <property type="match status" value="1"/>
</dbReference>
<proteinExistence type="predicted"/>
<protein>
    <recommendedName>
        <fullName evidence="2 5">Chorismate mutase</fullName>
        <ecNumber evidence="2 5">5.4.99.5</ecNumber>
    </recommendedName>
</protein>
<dbReference type="EMBL" id="CP000479">
    <property type="protein sequence ID" value="ABK67172.1"/>
    <property type="molecule type" value="Genomic_DNA"/>
</dbReference>
<feature type="domain" description="Chorismate mutase" evidence="7">
    <location>
        <begin position="12"/>
        <end position="105"/>
    </location>
</feature>
<evidence type="ECO:0000256" key="2">
    <source>
        <dbReference type="ARBA" id="ARBA00012404"/>
    </source>
</evidence>
<gene>
    <name evidence="8" type="ordered locus">MAV_2817</name>
</gene>
<comment type="function">
    <text evidence="5">Catalyzes the Claisen rearrangement of chorismate to prephenate.</text>
</comment>
<dbReference type="GeneID" id="75270193"/>
<dbReference type="HOGENOM" id="CLU_090313_1_0_11"/>
<keyword evidence="4 5" id="KW-0413">Isomerase</keyword>
<feature type="signal peptide" evidence="6">
    <location>
        <begin position="1"/>
        <end position="17"/>
    </location>
</feature>
<dbReference type="RefSeq" id="WP_011725067.1">
    <property type="nucleotide sequence ID" value="NC_008595.1"/>
</dbReference>
<keyword evidence="3 6" id="KW-0732">Signal</keyword>
<dbReference type="GO" id="GO:0004106">
    <property type="term" value="F:chorismate mutase activity"/>
    <property type="evidence" value="ECO:0007669"/>
    <property type="project" value="UniProtKB-EC"/>
</dbReference>
<dbReference type="SMART" id="SM00830">
    <property type="entry name" value="CM_2"/>
    <property type="match status" value="1"/>
</dbReference>
<dbReference type="PANTHER" id="PTHR38041:SF2">
    <property type="entry name" value="SECRETED CHORISMATE MUTASE"/>
    <property type="match status" value="1"/>
</dbReference>
<dbReference type="GO" id="GO:0046417">
    <property type="term" value="P:chorismate metabolic process"/>
    <property type="evidence" value="ECO:0007669"/>
    <property type="project" value="InterPro"/>
</dbReference>
<evidence type="ECO:0000313" key="8">
    <source>
        <dbReference type="EMBL" id="ABK67172.1"/>
    </source>
</evidence>
<dbReference type="InterPro" id="IPR002701">
    <property type="entry name" value="CM_II_prokaryot"/>
</dbReference>
<evidence type="ECO:0000256" key="3">
    <source>
        <dbReference type="ARBA" id="ARBA00022729"/>
    </source>
</evidence>
<dbReference type="SUPFAM" id="SSF48600">
    <property type="entry name" value="Chorismate mutase II"/>
    <property type="match status" value="1"/>
</dbReference>
<evidence type="ECO:0000259" key="7">
    <source>
        <dbReference type="PROSITE" id="PS51168"/>
    </source>
</evidence>
<reference evidence="8 9" key="1">
    <citation type="submission" date="2006-10" db="EMBL/GenBank/DDBJ databases">
        <authorList>
            <person name="Fleischmann R.D."/>
            <person name="Dodson R.J."/>
            <person name="Haft D.H."/>
            <person name="Merkel J.S."/>
            <person name="Nelson W.C."/>
            <person name="Fraser C.M."/>
        </authorList>
    </citation>
    <scope>NUCLEOTIDE SEQUENCE [LARGE SCALE GENOMIC DNA]</scope>
    <source>
        <strain evidence="8 9">104</strain>
    </source>
</reference>
<dbReference type="InterPro" id="IPR051331">
    <property type="entry name" value="Chorismate_mutase-related"/>
</dbReference>
<evidence type="ECO:0000256" key="1">
    <source>
        <dbReference type="ARBA" id="ARBA00004817"/>
    </source>
</evidence>
<dbReference type="InterPro" id="IPR036979">
    <property type="entry name" value="CM_dom_sf"/>
</dbReference>
<evidence type="ECO:0000256" key="4">
    <source>
        <dbReference type="ARBA" id="ARBA00023235"/>
    </source>
</evidence>
<dbReference type="AlphaFoldDB" id="A0A0H2ZX27"/>
<comment type="pathway">
    <text evidence="1 5">Metabolic intermediate biosynthesis; prephenate biosynthesis; prephenate from chorismate: step 1/1.</text>
</comment>
<dbReference type="KEGG" id="mav:MAV_2817"/>
<accession>A0A0H2ZX27</accession>
<dbReference type="UniPathway" id="UPA00120">
    <property type="reaction ID" value="UER00203"/>
</dbReference>
<name>A0A0H2ZX27_MYCA1</name>
<dbReference type="NCBIfam" id="TIGR01806">
    <property type="entry name" value="CM_mono2"/>
    <property type="match status" value="1"/>
</dbReference>
<dbReference type="InterPro" id="IPR008240">
    <property type="entry name" value="Chorismate_mutase_periplasmic"/>
</dbReference>
<evidence type="ECO:0000313" key="9">
    <source>
        <dbReference type="Proteomes" id="UP000001574"/>
    </source>
</evidence>
<dbReference type="PROSITE" id="PS51168">
    <property type="entry name" value="CHORISMATE_MUT_2"/>
    <property type="match status" value="1"/>
</dbReference>